<evidence type="ECO:0000256" key="3">
    <source>
        <dbReference type="ARBA" id="ARBA00023186"/>
    </source>
</evidence>
<keyword evidence="1" id="KW-0547">Nucleotide-binding</keyword>
<evidence type="ECO:0000256" key="5">
    <source>
        <dbReference type="SAM" id="SignalP"/>
    </source>
</evidence>
<dbReference type="GeneID" id="94826474"/>
<dbReference type="GO" id="GO:0030968">
    <property type="term" value="P:endoplasmic reticulum unfolded protein response"/>
    <property type="evidence" value="ECO:0007669"/>
    <property type="project" value="TreeGrafter"/>
</dbReference>
<protein>
    <submittedName>
        <fullName evidence="6">DnaK protein</fullName>
    </submittedName>
</protein>
<evidence type="ECO:0000313" key="6">
    <source>
        <dbReference type="EMBL" id="OHT10699.1"/>
    </source>
</evidence>
<dbReference type="FunFam" id="3.90.640.10:FF:000029">
    <property type="entry name" value="Heat shock protein 110"/>
    <property type="match status" value="1"/>
</dbReference>
<comment type="caution">
    <text evidence="6">The sequence shown here is derived from an EMBL/GenBank/DDBJ whole genome shotgun (WGS) entry which is preliminary data.</text>
</comment>
<dbReference type="RefSeq" id="XP_068363835.1">
    <property type="nucleotide sequence ID" value="XM_068491770.1"/>
</dbReference>
<dbReference type="InterPro" id="IPR029048">
    <property type="entry name" value="HSP70_C_sf"/>
</dbReference>
<evidence type="ECO:0000256" key="1">
    <source>
        <dbReference type="ARBA" id="ARBA00022741"/>
    </source>
</evidence>
<gene>
    <name evidence="6" type="ORF">TRFO_04229</name>
</gene>
<dbReference type="Gene3D" id="3.30.30.30">
    <property type="match status" value="1"/>
</dbReference>
<dbReference type="Pfam" id="PF00012">
    <property type="entry name" value="HSP70"/>
    <property type="match status" value="1"/>
</dbReference>
<sequence>MLIITLPFFISSAIFGIDYGSEYIKVSMALPGRGIHTALNQQSKRLSPAYFAMWNISNQSNSQTDEHWSLSNLEEMDWSFLDAAKSHSMRFPANSVKGMTPVMSIRHGLNGREVLALILRHLVKTVDEGQWKPEGANIVMTVEPRLPREERIAIAEAVLLANMTLTAIVDSSTAAAHVYALEKQSLFDEKGKIVTFFDVGATHTWAAVYNFSVANKTAPAVVEELAVDFNYTLGGNLMDKNLADLLMLRFKEQNNVEITSERKKIQILEEARRAKELLTINKQITVKIDDVVDDLGLNYLLTRSEFESLIIDFNQSLRDLFYEVVKKAGLNTSQVDSIELIGGSTRVPFVKHSLMDVSGMIKLNRTMNSDEAIALGAGYIGASRSSSFVIKPIRIRPFAGVNVSLWKDGDYVQELFNETSRTTDFQIVNTTIGNLGNFTITCNNVTQIGFNFTDIPENLTNEDTVEMFFYFDAYTSPTIYGAFCNSTKRLNPHFVTPDWMCNLSQIMNYSYFVRRMEEITHERHFLQQVKNDYESYIYSIQDRLEYDTLFKRVLSDEQTKNLTEVLDSHRNWLFGDHSTINSATDSSTSVNDGGAPNADTYKKRLEELKKVTADAEFRAKQIVKRAPAFNKLNKTLNMVYNALTVTWPESKPWITETFSYSIWLEYNQTLKWFNEIYQHQANLTDYENPVVKYQEIDNKRTHLEQTYNMTDKIPKPTPTPTPTTEVPQTDTSSSPITDSTDGQPTEKQTEKKFIPKSNGRIDSTGYENDEL</sequence>
<feature type="region of interest" description="Disordered" evidence="4">
    <location>
        <begin position="706"/>
        <end position="771"/>
    </location>
</feature>
<feature type="chain" id="PRO_5012272469" evidence="5">
    <location>
        <begin position="17"/>
        <end position="771"/>
    </location>
</feature>
<dbReference type="InterPro" id="IPR043129">
    <property type="entry name" value="ATPase_NBD"/>
</dbReference>
<proteinExistence type="predicted"/>
<dbReference type="SUPFAM" id="SSF53067">
    <property type="entry name" value="Actin-like ATPase domain"/>
    <property type="match status" value="2"/>
</dbReference>
<dbReference type="Gene3D" id="1.20.1270.10">
    <property type="match status" value="1"/>
</dbReference>
<feature type="signal peptide" evidence="5">
    <location>
        <begin position="1"/>
        <end position="16"/>
    </location>
</feature>
<dbReference type="GO" id="GO:0034663">
    <property type="term" value="C:endoplasmic reticulum chaperone complex"/>
    <property type="evidence" value="ECO:0007669"/>
    <property type="project" value="TreeGrafter"/>
</dbReference>
<organism evidence="6 7">
    <name type="scientific">Tritrichomonas foetus</name>
    <dbReference type="NCBI Taxonomy" id="1144522"/>
    <lineage>
        <taxon>Eukaryota</taxon>
        <taxon>Metamonada</taxon>
        <taxon>Parabasalia</taxon>
        <taxon>Tritrichomonadida</taxon>
        <taxon>Tritrichomonadidae</taxon>
        <taxon>Tritrichomonas</taxon>
    </lineage>
</organism>
<dbReference type="EMBL" id="MLAK01000605">
    <property type="protein sequence ID" value="OHT10699.1"/>
    <property type="molecule type" value="Genomic_DNA"/>
</dbReference>
<evidence type="ECO:0000256" key="4">
    <source>
        <dbReference type="SAM" id="MobiDB-lite"/>
    </source>
</evidence>
<name>A0A1J4KHL5_9EUKA</name>
<dbReference type="VEuPathDB" id="TrichDB:TRFO_04229"/>
<dbReference type="InterPro" id="IPR013126">
    <property type="entry name" value="Hsp_70_fam"/>
</dbReference>
<keyword evidence="3" id="KW-0143">Chaperone</keyword>
<dbReference type="PANTHER" id="PTHR45639">
    <property type="entry name" value="HSC70CB, ISOFORM G-RELATED"/>
    <property type="match status" value="1"/>
</dbReference>
<accession>A0A1J4KHL5</accession>
<reference evidence="6" key="1">
    <citation type="submission" date="2016-10" db="EMBL/GenBank/DDBJ databases">
        <authorList>
            <person name="Benchimol M."/>
            <person name="Almeida L.G."/>
            <person name="Vasconcelos A.T."/>
            <person name="Perreira-Neves A."/>
            <person name="Rosa I.A."/>
            <person name="Tasca T."/>
            <person name="Bogo M.R."/>
            <person name="de Souza W."/>
        </authorList>
    </citation>
    <scope>NUCLEOTIDE SEQUENCE [LARGE SCALE GENOMIC DNA]</scope>
    <source>
        <strain evidence="6">K</strain>
    </source>
</reference>
<dbReference type="Proteomes" id="UP000179807">
    <property type="component" value="Unassembled WGS sequence"/>
</dbReference>
<dbReference type="PRINTS" id="PR00301">
    <property type="entry name" value="HEATSHOCK70"/>
</dbReference>
<keyword evidence="5" id="KW-0732">Signal</keyword>
<dbReference type="GO" id="GO:0140662">
    <property type="term" value="F:ATP-dependent protein folding chaperone"/>
    <property type="evidence" value="ECO:0007669"/>
    <property type="project" value="InterPro"/>
</dbReference>
<keyword evidence="7" id="KW-1185">Reference proteome</keyword>
<dbReference type="PANTHER" id="PTHR45639:SF3">
    <property type="entry name" value="HYPOXIA UP-REGULATED PROTEIN 1"/>
    <property type="match status" value="1"/>
</dbReference>
<dbReference type="AlphaFoldDB" id="A0A1J4KHL5"/>
<dbReference type="OrthoDB" id="10262720at2759"/>
<evidence type="ECO:0000313" key="7">
    <source>
        <dbReference type="Proteomes" id="UP000179807"/>
    </source>
</evidence>
<keyword evidence="2" id="KW-0067">ATP-binding</keyword>
<dbReference type="Gene3D" id="3.90.640.10">
    <property type="entry name" value="Actin, Chain A, domain 4"/>
    <property type="match status" value="1"/>
</dbReference>
<dbReference type="SUPFAM" id="SSF100934">
    <property type="entry name" value="Heat shock protein 70kD (HSP70), C-terminal subdomain"/>
    <property type="match status" value="1"/>
</dbReference>
<dbReference type="Gene3D" id="3.30.420.40">
    <property type="match status" value="2"/>
</dbReference>
<dbReference type="GO" id="GO:0005524">
    <property type="term" value="F:ATP binding"/>
    <property type="evidence" value="ECO:0007669"/>
    <property type="project" value="UniProtKB-KW"/>
</dbReference>
<evidence type="ECO:0000256" key="2">
    <source>
        <dbReference type="ARBA" id="ARBA00022840"/>
    </source>
</evidence>
<feature type="compositionally biased region" description="Low complexity" evidence="4">
    <location>
        <begin position="722"/>
        <end position="741"/>
    </location>
</feature>